<dbReference type="AlphaFoldDB" id="A0A926ENL5"/>
<dbReference type="EMBL" id="JACRSY010000049">
    <property type="protein sequence ID" value="MBC8581387.1"/>
    <property type="molecule type" value="Genomic_DNA"/>
</dbReference>
<comment type="caution">
    <text evidence="1">The sequence shown here is derived from an EMBL/GenBank/DDBJ whole genome shotgun (WGS) entry which is preliminary data.</text>
</comment>
<proteinExistence type="predicted"/>
<keyword evidence="2" id="KW-1185">Reference proteome</keyword>
<organism evidence="1 2">
    <name type="scientific">Zhenhengia yiwuensis</name>
    <dbReference type="NCBI Taxonomy" id="2763666"/>
    <lineage>
        <taxon>Bacteria</taxon>
        <taxon>Bacillati</taxon>
        <taxon>Bacillota</taxon>
        <taxon>Clostridia</taxon>
        <taxon>Lachnospirales</taxon>
        <taxon>Lachnospiraceae</taxon>
        <taxon>Zhenhengia</taxon>
    </lineage>
</organism>
<dbReference type="Proteomes" id="UP000655830">
    <property type="component" value="Unassembled WGS sequence"/>
</dbReference>
<protein>
    <submittedName>
        <fullName evidence="1">Uncharacterized protein</fullName>
    </submittedName>
</protein>
<gene>
    <name evidence="1" type="ORF">H8718_18010</name>
</gene>
<evidence type="ECO:0000313" key="1">
    <source>
        <dbReference type="EMBL" id="MBC8581387.1"/>
    </source>
</evidence>
<accession>A0A926ENL5</accession>
<evidence type="ECO:0000313" key="2">
    <source>
        <dbReference type="Proteomes" id="UP000655830"/>
    </source>
</evidence>
<sequence>MDFLSLVGELKSVCQDRKNKLVMLEPSIKDMINEHFEFLRYTFIEEINILKDGLIEREEHLLDIDEKLYRIDNITDYLDNSTSLEELIDALDECIKSFNEILYERQKLYYQKKNKLKKEQKLKEENELIEKILILINEKKTYYDIAKELNIKERKIKYLLQKKRKMESNENK</sequence>
<reference evidence="1" key="1">
    <citation type="submission" date="2020-08" db="EMBL/GenBank/DDBJ databases">
        <title>Genome public.</title>
        <authorList>
            <person name="Liu C."/>
            <person name="Sun Q."/>
        </authorList>
    </citation>
    <scope>NUCLEOTIDE SEQUENCE</scope>
    <source>
        <strain evidence="1">NSJ-12</strain>
    </source>
</reference>
<name>A0A926ENL5_9FIRM</name>
<dbReference type="RefSeq" id="WP_249334286.1">
    <property type="nucleotide sequence ID" value="NZ_JACRSY010000049.1"/>
</dbReference>